<dbReference type="RefSeq" id="WP_077129781.1">
    <property type="nucleotide sequence ID" value="NZ_CP014263.1"/>
</dbReference>
<dbReference type="Proteomes" id="UP000187941">
    <property type="component" value="Chromosome"/>
</dbReference>
<keyword evidence="2" id="KW-1185">Reference proteome</keyword>
<dbReference type="OrthoDB" id="9800707at2"/>
<name>A0A1P9WSK7_9BACT</name>
<dbReference type="EMBL" id="CP014263">
    <property type="protein sequence ID" value="AQG78339.1"/>
    <property type="molecule type" value="Genomic_DNA"/>
</dbReference>
<sequence>MSVQEIEVAITKLSSAEIQELSNWIEEYRRQQWEQRLEQDLDAGHFDELIAELTEEYKLGRTKPL</sequence>
<dbReference type="AlphaFoldDB" id="A0A1P9WSK7"/>
<accession>A0A1P9WSK7</accession>
<gene>
    <name evidence="1" type="ORF">AWR27_02685</name>
</gene>
<organism evidence="1 2">
    <name type="scientific">Spirosoma montaniterrae</name>
    <dbReference type="NCBI Taxonomy" id="1178516"/>
    <lineage>
        <taxon>Bacteria</taxon>
        <taxon>Pseudomonadati</taxon>
        <taxon>Bacteroidota</taxon>
        <taxon>Cytophagia</taxon>
        <taxon>Cytophagales</taxon>
        <taxon>Cytophagaceae</taxon>
        <taxon>Spirosoma</taxon>
    </lineage>
</organism>
<proteinExistence type="predicted"/>
<reference evidence="1 2" key="1">
    <citation type="submission" date="2016-01" db="EMBL/GenBank/DDBJ databases">
        <authorList>
            <person name="Oliw E.H."/>
        </authorList>
    </citation>
    <scope>NUCLEOTIDE SEQUENCE [LARGE SCALE GENOMIC DNA]</scope>
    <source>
        <strain evidence="1 2">DY10</strain>
    </source>
</reference>
<evidence type="ECO:0000313" key="1">
    <source>
        <dbReference type="EMBL" id="AQG78339.1"/>
    </source>
</evidence>
<dbReference type="STRING" id="1178516.AWR27_02685"/>
<protein>
    <submittedName>
        <fullName evidence="1">Uncharacterized protein</fullName>
    </submittedName>
</protein>
<dbReference type="KEGG" id="smon:AWR27_02685"/>
<evidence type="ECO:0000313" key="2">
    <source>
        <dbReference type="Proteomes" id="UP000187941"/>
    </source>
</evidence>